<dbReference type="Gene3D" id="3.30.1780.10">
    <property type="entry name" value="ornithine cyclodeaminase, domain 1"/>
    <property type="match status" value="1"/>
</dbReference>
<dbReference type="Proteomes" id="UP001500187">
    <property type="component" value="Unassembled WGS sequence"/>
</dbReference>
<dbReference type="InterPro" id="IPR003462">
    <property type="entry name" value="ODC_Mu_crystall"/>
</dbReference>
<dbReference type="InterPro" id="IPR036291">
    <property type="entry name" value="NAD(P)-bd_dom_sf"/>
</dbReference>
<dbReference type="Gene3D" id="3.40.50.720">
    <property type="entry name" value="NAD(P)-binding Rossmann-like Domain"/>
    <property type="match status" value="1"/>
</dbReference>
<keyword evidence="2" id="KW-1185">Reference proteome</keyword>
<comment type="caution">
    <text evidence="1">The sequence shown here is derived from an EMBL/GenBank/DDBJ whole genome shotgun (WGS) entry which is preliminary data.</text>
</comment>
<dbReference type="RefSeq" id="WP_345446512.1">
    <property type="nucleotide sequence ID" value="NZ_BAABKP010000003.1"/>
</dbReference>
<sequence length="394" mass="42869">MPTNDAYLKAAVDAELNPGYPAAEFRYLSETDMMAAGVEDVTACIDAMEETLALHARGDYRMAGHLGESHGSKVQFPINPTHEGMPADGPDRRFVTMPAYLGGSFRMTGVKSYGSNVSNREQGLPRSILMLALHHTVTGAPLAYMSANLLSAYRTGCTSGVGARHYAPKNAKVLGLLGPGVIAKATVAALIDARPTVEYIKVLGRSTKGIESFIEWAQDKYPTKTVELVEELEQVVRDSDIVTFCTSIHVGDPETYPTVRREWVKPGAFFAMPAACNLDEGMFEDDVRLLVDNAGMYDAWAEETEPGASHNYVSIIGCKFNDRVHNGLIPAERLRDLGEALNHPEPQDDEEKITVYSVGGMPIEDVAWGTVVYRNAVRKGVGTVLNLWDAPAMA</sequence>
<proteinExistence type="predicted"/>
<dbReference type="Pfam" id="PF02423">
    <property type="entry name" value="OCD_Mu_crystall"/>
    <property type="match status" value="1"/>
</dbReference>
<dbReference type="InterPro" id="IPR023401">
    <property type="entry name" value="ODC_N"/>
</dbReference>
<dbReference type="SUPFAM" id="SSF51735">
    <property type="entry name" value="NAD(P)-binding Rossmann-fold domains"/>
    <property type="match status" value="1"/>
</dbReference>
<accession>A0ABP9BRH4</accession>
<gene>
    <name evidence="1" type="ORF">GCM10023352_17340</name>
</gene>
<dbReference type="EMBL" id="BAABKP010000003">
    <property type="protein sequence ID" value="GAA4798153.1"/>
    <property type="molecule type" value="Genomic_DNA"/>
</dbReference>
<evidence type="ECO:0000313" key="1">
    <source>
        <dbReference type="EMBL" id="GAA4798153.1"/>
    </source>
</evidence>
<organism evidence="1 2">
    <name type="scientific">Rothia endophytica</name>
    <dbReference type="NCBI Taxonomy" id="1324766"/>
    <lineage>
        <taxon>Bacteria</taxon>
        <taxon>Bacillati</taxon>
        <taxon>Actinomycetota</taxon>
        <taxon>Actinomycetes</taxon>
        <taxon>Micrococcales</taxon>
        <taxon>Micrococcaceae</taxon>
        <taxon>Rothia</taxon>
    </lineage>
</organism>
<dbReference type="PANTHER" id="PTHR13812">
    <property type="entry name" value="KETIMINE REDUCTASE MU-CRYSTALLIN"/>
    <property type="match status" value="1"/>
</dbReference>
<reference evidence="2" key="1">
    <citation type="journal article" date="2019" name="Int. J. Syst. Evol. Microbiol.">
        <title>The Global Catalogue of Microorganisms (GCM) 10K type strain sequencing project: providing services to taxonomists for standard genome sequencing and annotation.</title>
        <authorList>
            <consortium name="The Broad Institute Genomics Platform"/>
            <consortium name="The Broad Institute Genome Sequencing Center for Infectious Disease"/>
            <person name="Wu L."/>
            <person name="Ma J."/>
        </authorList>
    </citation>
    <scope>NUCLEOTIDE SEQUENCE [LARGE SCALE GENOMIC DNA]</scope>
    <source>
        <strain evidence="2">JCM 18541</strain>
    </source>
</reference>
<protein>
    <submittedName>
        <fullName evidence="1">Tyramine oxidase subunit B</fullName>
    </submittedName>
</protein>
<dbReference type="PANTHER" id="PTHR13812:SF19">
    <property type="entry name" value="KETIMINE REDUCTASE MU-CRYSTALLIN"/>
    <property type="match status" value="1"/>
</dbReference>
<dbReference type="PIRSF" id="PIRSF001439">
    <property type="entry name" value="CryM"/>
    <property type="match status" value="1"/>
</dbReference>
<name>A0ABP9BRH4_9MICC</name>
<evidence type="ECO:0000313" key="2">
    <source>
        <dbReference type="Proteomes" id="UP001500187"/>
    </source>
</evidence>
<dbReference type="NCBIfam" id="NF004848">
    <property type="entry name" value="PRK06199.1"/>
    <property type="match status" value="1"/>
</dbReference>